<dbReference type="InterPro" id="IPR050739">
    <property type="entry name" value="MFP"/>
</dbReference>
<feature type="compositionally biased region" description="Acidic residues" evidence="2">
    <location>
        <begin position="52"/>
        <end position="65"/>
    </location>
</feature>
<evidence type="ECO:0000259" key="4">
    <source>
        <dbReference type="Pfam" id="PF25963"/>
    </source>
</evidence>
<keyword evidence="3" id="KW-1133">Transmembrane helix</keyword>
<feature type="domain" description="p-hydroxybenzoic acid efflux pump subunit AaeA-like beta-barrel" evidence="4">
    <location>
        <begin position="318"/>
        <end position="396"/>
    </location>
</feature>
<dbReference type="EMBL" id="CP115174">
    <property type="protein sequence ID" value="WBO21371.1"/>
    <property type="molecule type" value="Genomic_DNA"/>
</dbReference>
<feature type="transmembrane region" description="Helical" evidence="3">
    <location>
        <begin position="77"/>
        <end position="98"/>
    </location>
</feature>
<keyword evidence="6" id="KW-1185">Reference proteome</keyword>
<sequence length="417" mass="45204">MTADRDQDRASDDDGRNDGEDRPDTRPRSAHGDDGHDHDDREPDEDKGKRDDDDDDDDGDEDQDDHDGRPPLYKRPLFWLIFGVVAIVLIVGGLLFWLHARKFESTDDAFVDAHVVRLAAQVSGQLTAVANVDNRHVEAGALLATIETDATQATVEQARAQWLQAEAQIEQARAQVTSAQAQRAQAVAEAVQPEAQAAKAQADLKRYVALRQIDAAAVAGTQIDQARAQADSSAGQAAAARRAIDNADAQIAVAEKQVKSAQAQKAGAQAQIDSAKVTYGHLDIRAPVAGQVVNRSVNVGSYVQAGSQLMAIVPDRMWVTANFKETQLALMRLGQPVDISVDAFPDVHFVGHVDSIQRGAGQAFALLPPQNATGNYVKVVQRVPVRILFDRRNRNDPDLHHYAIGPGMSVVPTVRVR</sequence>
<dbReference type="PANTHER" id="PTHR30386">
    <property type="entry name" value="MEMBRANE FUSION SUBUNIT OF EMRAB-TOLC MULTIDRUG EFFLUX PUMP"/>
    <property type="match status" value="1"/>
</dbReference>
<evidence type="ECO:0000256" key="3">
    <source>
        <dbReference type="SAM" id="Phobius"/>
    </source>
</evidence>
<dbReference type="Gene3D" id="2.40.50.100">
    <property type="match status" value="1"/>
</dbReference>
<protein>
    <submittedName>
        <fullName evidence="5">HlyD family secretion protein</fullName>
    </submittedName>
</protein>
<dbReference type="Pfam" id="PF25963">
    <property type="entry name" value="Beta-barrel_AAEA"/>
    <property type="match status" value="1"/>
</dbReference>
<evidence type="ECO:0000313" key="6">
    <source>
        <dbReference type="Proteomes" id="UP001210865"/>
    </source>
</evidence>
<feature type="coiled-coil region" evidence="1">
    <location>
        <begin position="155"/>
        <end position="189"/>
    </location>
</feature>
<dbReference type="Gene3D" id="1.10.287.470">
    <property type="entry name" value="Helix hairpin bin"/>
    <property type="match status" value="1"/>
</dbReference>
<accession>A0ABY7NIM1</accession>
<organism evidence="5 6">
    <name type="scientific">Sphingomonas abietis</name>
    <dbReference type="NCBI Taxonomy" id="3012344"/>
    <lineage>
        <taxon>Bacteria</taxon>
        <taxon>Pseudomonadati</taxon>
        <taxon>Pseudomonadota</taxon>
        <taxon>Alphaproteobacteria</taxon>
        <taxon>Sphingomonadales</taxon>
        <taxon>Sphingomonadaceae</taxon>
        <taxon>Sphingomonas</taxon>
    </lineage>
</organism>
<evidence type="ECO:0000313" key="5">
    <source>
        <dbReference type="EMBL" id="WBO21371.1"/>
    </source>
</evidence>
<evidence type="ECO:0000256" key="2">
    <source>
        <dbReference type="SAM" id="MobiDB-lite"/>
    </source>
</evidence>
<dbReference type="InterPro" id="IPR058634">
    <property type="entry name" value="AaeA-lik-b-barrel"/>
</dbReference>
<proteinExistence type="predicted"/>
<evidence type="ECO:0000256" key="1">
    <source>
        <dbReference type="SAM" id="Coils"/>
    </source>
</evidence>
<keyword evidence="1" id="KW-0175">Coiled coil</keyword>
<name>A0ABY7NIM1_9SPHN</name>
<keyword evidence="3" id="KW-0812">Transmembrane</keyword>
<feature type="compositionally biased region" description="Basic and acidic residues" evidence="2">
    <location>
        <begin position="1"/>
        <end position="51"/>
    </location>
</feature>
<keyword evidence="3" id="KW-0472">Membrane</keyword>
<dbReference type="SUPFAM" id="SSF111369">
    <property type="entry name" value="HlyD-like secretion proteins"/>
    <property type="match status" value="2"/>
</dbReference>
<reference evidence="5 6" key="1">
    <citation type="submission" date="2022-12" db="EMBL/GenBank/DDBJ databases">
        <title>Sphingomonas abieness sp. nov., an endophytic bacterium isolated from Abies koreana.</title>
        <authorList>
            <person name="Jiang L."/>
            <person name="Lee J."/>
        </authorList>
    </citation>
    <scope>NUCLEOTIDE SEQUENCE [LARGE SCALE GENOMIC DNA]</scope>
    <source>
        <strain evidence="6">PAMB 00755</strain>
    </source>
</reference>
<feature type="region of interest" description="Disordered" evidence="2">
    <location>
        <begin position="1"/>
        <end position="70"/>
    </location>
</feature>
<dbReference type="PANTHER" id="PTHR30386:SF24">
    <property type="entry name" value="MULTIDRUG RESISTANCE EFFLUX PUMP"/>
    <property type="match status" value="1"/>
</dbReference>
<dbReference type="RefSeq" id="WP_270076020.1">
    <property type="nucleotide sequence ID" value="NZ_CP115174.1"/>
</dbReference>
<gene>
    <name evidence="5" type="ORF">PBT88_14405</name>
</gene>
<dbReference type="Proteomes" id="UP001210865">
    <property type="component" value="Chromosome"/>
</dbReference>
<dbReference type="Gene3D" id="2.40.30.170">
    <property type="match status" value="1"/>
</dbReference>
<feature type="coiled-coil region" evidence="1">
    <location>
        <begin position="237"/>
        <end position="278"/>
    </location>
</feature>